<evidence type="ECO:0000313" key="1">
    <source>
        <dbReference type="EMBL" id="MBC5682264.1"/>
    </source>
</evidence>
<dbReference type="RefSeq" id="WP_186864374.1">
    <property type="nucleotide sequence ID" value="NZ_JACOPE010000001.1"/>
</dbReference>
<organism evidence="1 2">
    <name type="scientific">Ruminococcus hominis</name>
    <dbReference type="NCBI Taxonomy" id="2763065"/>
    <lineage>
        <taxon>Bacteria</taxon>
        <taxon>Bacillati</taxon>
        <taxon>Bacillota</taxon>
        <taxon>Clostridia</taxon>
        <taxon>Eubacteriales</taxon>
        <taxon>Oscillospiraceae</taxon>
        <taxon>Ruminococcus</taxon>
    </lineage>
</organism>
<dbReference type="EMBL" id="JACOPE010000001">
    <property type="protein sequence ID" value="MBC5682264.1"/>
    <property type="molecule type" value="Genomic_DNA"/>
</dbReference>
<keyword evidence="2" id="KW-1185">Reference proteome</keyword>
<dbReference type="Proteomes" id="UP000631576">
    <property type="component" value="Unassembled WGS sequence"/>
</dbReference>
<name>A0ABR7G495_9FIRM</name>
<protein>
    <submittedName>
        <fullName evidence="1">Uncharacterized protein</fullName>
    </submittedName>
</protein>
<accession>A0ABR7G495</accession>
<evidence type="ECO:0000313" key="2">
    <source>
        <dbReference type="Proteomes" id="UP000631576"/>
    </source>
</evidence>
<sequence length="122" mass="13867">MQNFDGEHLHVIENVGCRCKICEGSIFKSQKRQDADAIVHDRQAEKHLQVQRRASCRYVDPQKSIYNSEYQGIADTSATKRASATANIKGLQIHQLPKEHLQQQILSQCRYNGCHKGICTSK</sequence>
<proteinExistence type="predicted"/>
<gene>
    <name evidence="1" type="ORF">H8S40_01480</name>
</gene>
<comment type="caution">
    <text evidence="1">The sequence shown here is derived from an EMBL/GenBank/DDBJ whole genome shotgun (WGS) entry which is preliminary data.</text>
</comment>
<reference evidence="1 2" key="1">
    <citation type="submission" date="2020-08" db="EMBL/GenBank/DDBJ databases">
        <title>Genome public.</title>
        <authorList>
            <person name="Liu C."/>
            <person name="Sun Q."/>
        </authorList>
    </citation>
    <scope>NUCLEOTIDE SEQUENCE [LARGE SCALE GENOMIC DNA]</scope>
    <source>
        <strain evidence="1 2">NSJ-13</strain>
    </source>
</reference>